<gene>
    <name evidence="1" type="ORF">EDD28_2775</name>
</gene>
<dbReference type="GO" id="GO:0005829">
    <property type="term" value="C:cytosol"/>
    <property type="evidence" value="ECO:0007669"/>
    <property type="project" value="TreeGrafter"/>
</dbReference>
<dbReference type="PANTHER" id="PTHR46523">
    <property type="entry name" value="DCTP PYROPHOSPHATASE 1"/>
    <property type="match status" value="1"/>
</dbReference>
<protein>
    <submittedName>
        <fullName evidence="1">NTP pyrophosphatase (Non-canonical NTP hydrolase)</fullName>
    </submittedName>
</protein>
<dbReference type="GO" id="GO:0047840">
    <property type="term" value="F:dCTP diphosphatase activity"/>
    <property type="evidence" value="ECO:0007669"/>
    <property type="project" value="TreeGrafter"/>
</dbReference>
<keyword evidence="1" id="KW-0378">Hydrolase</keyword>
<dbReference type="InterPro" id="IPR052555">
    <property type="entry name" value="dCTP_Pyrophosphatase"/>
</dbReference>
<keyword evidence="2" id="KW-1185">Reference proteome</keyword>
<dbReference type="OrthoDB" id="9791898at2"/>
<comment type="caution">
    <text evidence="1">The sequence shown here is derived from an EMBL/GenBank/DDBJ whole genome shotgun (WGS) entry which is preliminary data.</text>
</comment>
<dbReference type="PANTHER" id="PTHR46523:SF1">
    <property type="entry name" value="DCTP PYROPHOSPHATASE 1"/>
    <property type="match status" value="1"/>
</dbReference>
<dbReference type="PIRSF" id="PIRSF029826">
    <property type="entry name" value="UCP029826_pph"/>
    <property type="match status" value="1"/>
</dbReference>
<dbReference type="GO" id="GO:0042262">
    <property type="term" value="P:DNA protection"/>
    <property type="evidence" value="ECO:0007669"/>
    <property type="project" value="TreeGrafter"/>
</dbReference>
<dbReference type="Proteomes" id="UP000275356">
    <property type="component" value="Unassembled WGS sequence"/>
</dbReference>
<dbReference type="RefSeq" id="WP_123740338.1">
    <property type="nucleotide sequence ID" value="NZ_CALFQU010000051.1"/>
</dbReference>
<evidence type="ECO:0000313" key="2">
    <source>
        <dbReference type="Proteomes" id="UP000275356"/>
    </source>
</evidence>
<dbReference type="SUPFAM" id="SSF101386">
    <property type="entry name" value="all-alpha NTP pyrophosphatases"/>
    <property type="match status" value="1"/>
</dbReference>
<dbReference type="EMBL" id="RKHQ01000002">
    <property type="protein sequence ID" value="ROR93363.1"/>
    <property type="molecule type" value="Genomic_DNA"/>
</dbReference>
<dbReference type="AlphaFoldDB" id="A0A3N2D0U7"/>
<accession>A0A3N2D0U7</accession>
<name>A0A3N2D0U7_9MICO</name>
<dbReference type="CDD" id="cd11537">
    <property type="entry name" value="NTP-PPase_RS21-C6_like"/>
    <property type="match status" value="1"/>
</dbReference>
<dbReference type="Gene3D" id="1.10.287.1080">
    <property type="entry name" value="MazG-like"/>
    <property type="match status" value="1"/>
</dbReference>
<evidence type="ECO:0000313" key="1">
    <source>
        <dbReference type="EMBL" id="ROR93363.1"/>
    </source>
</evidence>
<organism evidence="1 2">
    <name type="scientific">Salana multivorans</name>
    <dbReference type="NCBI Taxonomy" id="120377"/>
    <lineage>
        <taxon>Bacteria</taxon>
        <taxon>Bacillati</taxon>
        <taxon>Actinomycetota</taxon>
        <taxon>Actinomycetes</taxon>
        <taxon>Micrococcales</taxon>
        <taxon>Beutenbergiaceae</taxon>
        <taxon>Salana</taxon>
    </lineage>
</organism>
<dbReference type="GO" id="GO:0006253">
    <property type="term" value="P:dCTP catabolic process"/>
    <property type="evidence" value="ECO:0007669"/>
    <property type="project" value="TreeGrafter"/>
</dbReference>
<reference evidence="1 2" key="1">
    <citation type="submission" date="2018-11" db="EMBL/GenBank/DDBJ databases">
        <title>Sequencing the genomes of 1000 actinobacteria strains.</title>
        <authorList>
            <person name="Klenk H.-P."/>
        </authorList>
    </citation>
    <scope>NUCLEOTIDE SEQUENCE [LARGE SCALE GENOMIC DNA]</scope>
    <source>
        <strain evidence="1 2">DSM 13521</strain>
    </source>
</reference>
<dbReference type="InterPro" id="IPR025984">
    <property type="entry name" value="DCTPP"/>
</dbReference>
<sequence>MSEYRDLVDAVREFSEERGWTPVQTPKNLAMAICGEAGELAAELQWVESSESVDLLAADPELRRRVADEMADVLIYLTRMESVTGIDLVAAAEAKLARNRERFPVGAPYRLRSDRHSS</sequence>
<proteinExistence type="predicted"/>